<evidence type="ECO:0000256" key="1">
    <source>
        <dbReference type="SAM" id="MobiDB-lite"/>
    </source>
</evidence>
<dbReference type="InterPro" id="IPR036378">
    <property type="entry name" value="FAS1_dom_sf"/>
</dbReference>
<dbReference type="Proteomes" id="UP000092666">
    <property type="component" value="Unassembled WGS sequence"/>
</dbReference>
<dbReference type="EMBL" id="KI669496">
    <property type="protein sequence ID" value="OCF36121.1"/>
    <property type="molecule type" value="Genomic_DNA"/>
</dbReference>
<protein>
    <recommendedName>
        <fullName evidence="3">FAS1 domain-containing protein</fullName>
    </recommendedName>
</protein>
<name>A0A1B9GYL6_9TREE</name>
<reference evidence="5" key="2">
    <citation type="submission" date="2013-12" db="EMBL/GenBank/DDBJ databases">
        <title>Evolution of pathogenesis and genome organization in the Tremellales.</title>
        <authorList>
            <person name="Cuomo C."/>
            <person name="Litvintseva A."/>
            <person name="Heitman J."/>
            <person name="Chen Y."/>
            <person name="Sun S."/>
            <person name="Springer D."/>
            <person name="Dromer F."/>
            <person name="Young S."/>
            <person name="Zeng Q."/>
            <person name="Chapman S."/>
            <person name="Gujja S."/>
            <person name="Saif S."/>
            <person name="Birren B."/>
        </authorList>
    </citation>
    <scope>NUCLEOTIDE SEQUENCE [LARGE SCALE GENOMIC DNA]</scope>
    <source>
        <strain evidence="5">BCC8398</strain>
    </source>
</reference>
<dbReference type="GO" id="GO:0005615">
    <property type="term" value="C:extracellular space"/>
    <property type="evidence" value="ECO:0007669"/>
    <property type="project" value="TreeGrafter"/>
</dbReference>
<evidence type="ECO:0000259" key="3">
    <source>
        <dbReference type="PROSITE" id="PS50213"/>
    </source>
</evidence>
<dbReference type="PROSITE" id="PS50213">
    <property type="entry name" value="FAS1"/>
    <property type="match status" value="2"/>
</dbReference>
<evidence type="ECO:0000256" key="2">
    <source>
        <dbReference type="SAM" id="SignalP"/>
    </source>
</evidence>
<gene>
    <name evidence="4" type="ORF">I316_01993</name>
</gene>
<dbReference type="SMART" id="SM00554">
    <property type="entry name" value="FAS1"/>
    <property type="match status" value="2"/>
</dbReference>
<keyword evidence="5" id="KW-1185">Reference proteome</keyword>
<accession>A0A1B9GYL6</accession>
<dbReference type="STRING" id="1296120.A0A1B9GYL6"/>
<evidence type="ECO:0000313" key="5">
    <source>
        <dbReference type="Proteomes" id="UP000092666"/>
    </source>
</evidence>
<dbReference type="InterPro" id="IPR000782">
    <property type="entry name" value="FAS1_domain"/>
</dbReference>
<dbReference type="OrthoDB" id="7700931at2759"/>
<dbReference type="Pfam" id="PF02469">
    <property type="entry name" value="Fasciclin"/>
    <property type="match status" value="1"/>
</dbReference>
<dbReference type="Gene3D" id="2.30.180.10">
    <property type="entry name" value="FAS1 domain"/>
    <property type="match status" value="2"/>
</dbReference>
<feature type="signal peptide" evidence="2">
    <location>
        <begin position="1"/>
        <end position="16"/>
    </location>
</feature>
<dbReference type="SUPFAM" id="SSF82153">
    <property type="entry name" value="FAS1 domain"/>
    <property type="match status" value="2"/>
</dbReference>
<organism evidence="4 5">
    <name type="scientific">Kwoniella heveanensis BCC8398</name>
    <dbReference type="NCBI Taxonomy" id="1296120"/>
    <lineage>
        <taxon>Eukaryota</taxon>
        <taxon>Fungi</taxon>
        <taxon>Dikarya</taxon>
        <taxon>Basidiomycota</taxon>
        <taxon>Agaricomycotina</taxon>
        <taxon>Tremellomycetes</taxon>
        <taxon>Tremellales</taxon>
        <taxon>Cryptococcaceae</taxon>
        <taxon>Kwoniella</taxon>
    </lineage>
</organism>
<feature type="chain" id="PRO_5008627492" description="FAS1 domain-containing protein" evidence="2">
    <location>
        <begin position="17"/>
        <end position="522"/>
    </location>
</feature>
<feature type="domain" description="FAS1" evidence="3">
    <location>
        <begin position="80"/>
        <end position="279"/>
    </location>
</feature>
<feature type="region of interest" description="Disordered" evidence="1">
    <location>
        <begin position="167"/>
        <end position="189"/>
    </location>
</feature>
<dbReference type="GO" id="GO:0016236">
    <property type="term" value="P:macroautophagy"/>
    <property type="evidence" value="ECO:0007669"/>
    <property type="project" value="TreeGrafter"/>
</dbReference>
<dbReference type="PANTHER" id="PTHR10900:SF122">
    <property type="entry name" value="FAS1 DOMAIN-CONTAINING PROTEIN"/>
    <property type="match status" value="1"/>
</dbReference>
<evidence type="ECO:0000313" key="4">
    <source>
        <dbReference type="EMBL" id="OCF36121.1"/>
    </source>
</evidence>
<keyword evidence="2" id="KW-0732">Signal</keyword>
<sequence length="522" mass="58928">MRFSYSTLALLPLAAAIPAQHAAKSIPELSISQWNDIQSGFTDGLRSLSSWSWNKAEDVIDELEAIAGASYEDQADESELTIWQQLKADPHSFSKLVKIIEFEGKAIDYLDDKDLQITFFAPNNDALTPPKHHHHHDDDDSSLAALLHNPSLTTLSTVLENEPSLLSVDEDDDKHHHHHDGDDDPDKKKRRKEIFRKIAGKVLQYHGLTKSYTAQELAQNSTIATALRAEDGSYGGLHRRIRIDKHLVPPSLKINFYAEVLVSDKKARNGIFHTLKYPLIPPGSILEELFLFPDTFSTLTSAVQKVHGQHFLDYSFDREHSKPGKPRFHGAGLATNFSPTNKAFAALPEKLKFFLFSPFGERALVKILAYHYIPHTLLLSELLYTEKHHDHGHDHDHKKHRHSDAIDGFTDLVGAYEYFNLADDPSFHKEFEISPALPNSTLKIEIDKSKFLPVEGAVKTTIKVNGEQVEVIDVPARNGATHVIGKLLVPPHHHHDDDGHDLSGEDTWENWEQWLPAWAEQE</sequence>
<reference evidence="4 5" key="1">
    <citation type="submission" date="2013-07" db="EMBL/GenBank/DDBJ databases">
        <title>The Genome Sequence of Cryptococcus heveanensis BCC8398.</title>
        <authorList>
            <consortium name="The Broad Institute Genome Sequencing Platform"/>
            <person name="Cuomo C."/>
            <person name="Litvintseva A."/>
            <person name="Chen Y."/>
            <person name="Heitman J."/>
            <person name="Sun S."/>
            <person name="Springer D."/>
            <person name="Dromer F."/>
            <person name="Young S.K."/>
            <person name="Zeng Q."/>
            <person name="Gargeya S."/>
            <person name="Fitzgerald M."/>
            <person name="Abouelleil A."/>
            <person name="Alvarado L."/>
            <person name="Berlin A.M."/>
            <person name="Chapman S.B."/>
            <person name="Dewar J."/>
            <person name="Goldberg J."/>
            <person name="Griggs A."/>
            <person name="Gujja S."/>
            <person name="Hansen M."/>
            <person name="Howarth C."/>
            <person name="Imamovic A."/>
            <person name="Larimer J."/>
            <person name="McCowan C."/>
            <person name="Murphy C."/>
            <person name="Pearson M."/>
            <person name="Priest M."/>
            <person name="Roberts A."/>
            <person name="Saif S."/>
            <person name="Shea T."/>
            <person name="Sykes S."/>
            <person name="Wortman J."/>
            <person name="Nusbaum C."/>
            <person name="Birren B."/>
        </authorList>
    </citation>
    <scope>NUCLEOTIDE SEQUENCE [LARGE SCALE GENOMIC DNA]</scope>
    <source>
        <strain evidence="4 5">BCC8398</strain>
    </source>
</reference>
<dbReference type="AlphaFoldDB" id="A0A1B9GYL6"/>
<dbReference type="GO" id="GO:0000329">
    <property type="term" value="C:fungal-type vacuole membrane"/>
    <property type="evidence" value="ECO:0007669"/>
    <property type="project" value="TreeGrafter"/>
</dbReference>
<dbReference type="InterPro" id="IPR050904">
    <property type="entry name" value="Adhesion/Biosynth-related"/>
</dbReference>
<proteinExistence type="predicted"/>
<dbReference type="PANTHER" id="PTHR10900">
    <property type="entry name" value="PERIOSTIN-RELATED"/>
    <property type="match status" value="1"/>
</dbReference>
<feature type="domain" description="FAS1" evidence="3">
    <location>
        <begin position="283"/>
        <end position="488"/>
    </location>
</feature>